<organism evidence="1 2">
    <name type="scientific">Mucuna pruriens</name>
    <name type="common">Velvet bean</name>
    <name type="synonym">Dolichos pruriens</name>
    <dbReference type="NCBI Taxonomy" id="157652"/>
    <lineage>
        <taxon>Eukaryota</taxon>
        <taxon>Viridiplantae</taxon>
        <taxon>Streptophyta</taxon>
        <taxon>Embryophyta</taxon>
        <taxon>Tracheophyta</taxon>
        <taxon>Spermatophyta</taxon>
        <taxon>Magnoliopsida</taxon>
        <taxon>eudicotyledons</taxon>
        <taxon>Gunneridae</taxon>
        <taxon>Pentapetalae</taxon>
        <taxon>rosids</taxon>
        <taxon>fabids</taxon>
        <taxon>Fabales</taxon>
        <taxon>Fabaceae</taxon>
        <taxon>Papilionoideae</taxon>
        <taxon>50 kb inversion clade</taxon>
        <taxon>NPAAA clade</taxon>
        <taxon>indigoferoid/millettioid clade</taxon>
        <taxon>Phaseoleae</taxon>
        <taxon>Mucuna</taxon>
    </lineage>
</organism>
<name>A0A371HPL7_MUCPR</name>
<comment type="caution">
    <text evidence="1">The sequence shown here is derived from an EMBL/GenBank/DDBJ whole genome shotgun (WGS) entry which is preliminary data.</text>
</comment>
<evidence type="ECO:0000313" key="2">
    <source>
        <dbReference type="Proteomes" id="UP000257109"/>
    </source>
</evidence>
<dbReference type="Gene3D" id="1.10.420.10">
    <property type="entry name" value="Peroxidase, domain 2"/>
    <property type="match status" value="1"/>
</dbReference>
<protein>
    <submittedName>
        <fullName evidence="1">Uncharacterized protein</fullName>
    </submittedName>
</protein>
<gene>
    <name evidence="1" type="ORF">CR513_11506</name>
</gene>
<reference evidence="1" key="1">
    <citation type="submission" date="2018-05" db="EMBL/GenBank/DDBJ databases">
        <title>Draft genome of Mucuna pruriens seed.</title>
        <authorList>
            <person name="Nnadi N.E."/>
            <person name="Vos R."/>
            <person name="Hasami M.H."/>
            <person name="Devisetty U.K."/>
            <person name="Aguiy J.C."/>
        </authorList>
    </citation>
    <scope>NUCLEOTIDE SEQUENCE [LARGE SCALE GENOMIC DNA]</scope>
    <source>
        <strain evidence="1">JCA_2017</strain>
    </source>
</reference>
<keyword evidence="2" id="KW-1185">Reference proteome</keyword>
<feature type="non-terminal residue" evidence="1">
    <location>
        <position position="1"/>
    </location>
</feature>
<sequence length="96" mass="10760">MVIASCRRRSDLPLAASKAGGPFYIGREIVLTLSLAVQHSISAFAAIRFMCTIPLWMHDLVSLPGAHCIEIIPCKFFQNRPYNNNGKKSTRSFSRY</sequence>
<dbReference type="Proteomes" id="UP000257109">
    <property type="component" value="Unassembled WGS sequence"/>
</dbReference>
<dbReference type="AlphaFoldDB" id="A0A371HPL7"/>
<proteinExistence type="predicted"/>
<evidence type="ECO:0000313" key="1">
    <source>
        <dbReference type="EMBL" id="RDY04751.1"/>
    </source>
</evidence>
<dbReference type="EMBL" id="QJKJ01002021">
    <property type="protein sequence ID" value="RDY04751.1"/>
    <property type="molecule type" value="Genomic_DNA"/>
</dbReference>
<accession>A0A371HPL7</accession>